<feature type="transmembrane region" description="Helical" evidence="1">
    <location>
        <begin position="223"/>
        <end position="246"/>
    </location>
</feature>
<feature type="transmembrane region" description="Helical" evidence="1">
    <location>
        <begin position="267"/>
        <end position="284"/>
    </location>
</feature>
<evidence type="ECO:0000313" key="2">
    <source>
        <dbReference type="EMBL" id="KAF2122622.1"/>
    </source>
</evidence>
<organism evidence="2 3">
    <name type="scientific">Lophiotrema nucula</name>
    <dbReference type="NCBI Taxonomy" id="690887"/>
    <lineage>
        <taxon>Eukaryota</taxon>
        <taxon>Fungi</taxon>
        <taxon>Dikarya</taxon>
        <taxon>Ascomycota</taxon>
        <taxon>Pezizomycotina</taxon>
        <taxon>Dothideomycetes</taxon>
        <taxon>Pleosporomycetidae</taxon>
        <taxon>Pleosporales</taxon>
        <taxon>Lophiotremataceae</taxon>
        <taxon>Lophiotrema</taxon>
    </lineage>
</organism>
<keyword evidence="1" id="KW-1133">Transmembrane helix</keyword>
<feature type="transmembrane region" description="Helical" evidence="1">
    <location>
        <begin position="87"/>
        <end position="104"/>
    </location>
</feature>
<keyword evidence="3" id="KW-1185">Reference proteome</keyword>
<evidence type="ECO:0000256" key="1">
    <source>
        <dbReference type="SAM" id="Phobius"/>
    </source>
</evidence>
<dbReference type="EMBL" id="ML977310">
    <property type="protein sequence ID" value="KAF2122622.1"/>
    <property type="molecule type" value="Genomic_DNA"/>
</dbReference>
<feature type="transmembrane region" description="Helical" evidence="1">
    <location>
        <begin position="33"/>
        <end position="51"/>
    </location>
</feature>
<keyword evidence="1" id="KW-0472">Membrane</keyword>
<gene>
    <name evidence="2" type="ORF">BDV96DRAFT_561093</name>
</gene>
<evidence type="ECO:0000313" key="3">
    <source>
        <dbReference type="Proteomes" id="UP000799770"/>
    </source>
</evidence>
<feature type="transmembrane region" description="Helical" evidence="1">
    <location>
        <begin position="296"/>
        <end position="314"/>
    </location>
</feature>
<sequence length="338" mass="39167">MLFPKFRSFIADPLNDNYGHGSYFQNYIHSTPIVLPFDIISTILSLITLGWKGVPIRENASHIPHMLNRRAEEPDDALHMRIRVARLRLWFSIFWTTALIQPAIAGRRESLGQTIDGLTWLESVAVLASILSALTLTITFFGRQDNHGDHWHGQDSFKTTLQKYSLSSATFDSIYRRVGNWTIRLHIVLWVLTLRWIVPLILIGYRWQWLWMLFRWYIELPGFLLLIFLLSVGLASVFVVALTISLPAHLYRLDSAAFQSVSSSRDVRYLFGGIVASLLYGLLFKRWKSEFLHLLVWLWSDFIIWTAFEGYMACCMMRRTHASSAFIMESESQKANED</sequence>
<name>A0A6A5ZSC1_9PLEO</name>
<reference evidence="2" key="1">
    <citation type="journal article" date="2020" name="Stud. Mycol.">
        <title>101 Dothideomycetes genomes: a test case for predicting lifestyles and emergence of pathogens.</title>
        <authorList>
            <person name="Haridas S."/>
            <person name="Albert R."/>
            <person name="Binder M."/>
            <person name="Bloem J."/>
            <person name="Labutti K."/>
            <person name="Salamov A."/>
            <person name="Andreopoulos B."/>
            <person name="Baker S."/>
            <person name="Barry K."/>
            <person name="Bills G."/>
            <person name="Bluhm B."/>
            <person name="Cannon C."/>
            <person name="Castanera R."/>
            <person name="Culley D."/>
            <person name="Daum C."/>
            <person name="Ezra D."/>
            <person name="Gonzalez J."/>
            <person name="Henrissat B."/>
            <person name="Kuo A."/>
            <person name="Liang C."/>
            <person name="Lipzen A."/>
            <person name="Lutzoni F."/>
            <person name="Magnuson J."/>
            <person name="Mondo S."/>
            <person name="Nolan M."/>
            <person name="Ohm R."/>
            <person name="Pangilinan J."/>
            <person name="Park H.-J."/>
            <person name="Ramirez L."/>
            <person name="Alfaro M."/>
            <person name="Sun H."/>
            <person name="Tritt A."/>
            <person name="Yoshinaga Y."/>
            <person name="Zwiers L.-H."/>
            <person name="Turgeon B."/>
            <person name="Goodwin S."/>
            <person name="Spatafora J."/>
            <person name="Crous P."/>
            <person name="Grigoriev I."/>
        </authorList>
    </citation>
    <scope>NUCLEOTIDE SEQUENCE</scope>
    <source>
        <strain evidence="2">CBS 627.86</strain>
    </source>
</reference>
<feature type="transmembrane region" description="Helical" evidence="1">
    <location>
        <begin position="124"/>
        <end position="142"/>
    </location>
</feature>
<dbReference type="Proteomes" id="UP000799770">
    <property type="component" value="Unassembled WGS sequence"/>
</dbReference>
<accession>A0A6A5ZSC1</accession>
<dbReference type="AlphaFoldDB" id="A0A6A5ZSC1"/>
<feature type="transmembrane region" description="Helical" evidence="1">
    <location>
        <begin position="183"/>
        <end position="203"/>
    </location>
</feature>
<proteinExistence type="predicted"/>
<protein>
    <submittedName>
        <fullName evidence="2">Uncharacterized protein</fullName>
    </submittedName>
</protein>
<keyword evidence="1" id="KW-0812">Transmembrane</keyword>